<dbReference type="SUPFAM" id="SSF140663">
    <property type="entry name" value="TTHA0068-like"/>
    <property type="match status" value="1"/>
</dbReference>
<dbReference type="EMBL" id="JAKUCV010003857">
    <property type="protein sequence ID" value="KAJ4837354.1"/>
    <property type="molecule type" value="Genomic_DNA"/>
</dbReference>
<dbReference type="InterPro" id="IPR023203">
    <property type="entry name" value="TTHA0068_sf"/>
</dbReference>
<name>A0A9Q0FV54_9ROSI</name>
<reference evidence="1" key="1">
    <citation type="submission" date="2022-02" db="EMBL/GenBank/DDBJ databases">
        <authorList>
            <person name="Henning P.M."/>
            <person name="McCubbin A.G."/>
            <person name="Shore J.S."/>
        </authorList>
    </citation>
    <scope>NUCLEOTIDE SEQUENCE</scope>
    <source>
        <strain evidence="1">F60SS</strain>
        <tissue evidence="1">Leaves</tissue>
    </source>
</reference>
<reference evidence="1" key="2">
    <citation type="journal article" date="2023" name="Plants (Basel)">
        <title>Annotation of the Turnera subulata (Passifloraceae) Draft Genome Reveals the S-Locus Evolved after the Divergence of Turneroideae from Passifloroideae in a Stepwise Manner.</title>
        <authorList>
            <person name="Henning P.M."/>
            <person name="Roalson E.H."/>
            <person name="Mir W."/>
            <person name="McCubbin A.G."/>
            <person name="Shore J.S."/>
        </authorList>
    </citation>
    <scope>NUCLEOTIDE SEQUENCE</scope>
    <source>
        <strain evidence="1">F60SS</strain>
    </source>
</reference>
<protein>
    <recommendedName>
        <fullName evidence="3">DUF309 domain-containing protein</fullName>
    </recommendedName>
</protein>
<dbReference type="PANTHER" id="PTHR34796:SF1">
    <property type="entry name" value="EXPRESSED PROTEIN"/>
    <property type="match status" value="1"/>
</dbReference>
<proteinExistence type="predicted"/>
<dbReference type="OrthoDB" id="2020115at2759"/>
<dbReference type="Pfam" id="PF03745">
    <property type="entry name" value="DUF309"/>
    <property type="match status" value="1"/>
</dbReference>
<organism evidence="1 2">
    <name type="scientific">Turnera subulata</name>
    <dbReference type="NCBI Taxonomy" id="218843"/>
    <lineage>
        <taxon>Eukaryota</taxon>
        <taxon>Viridiplantae</taxon>
        <taxon>Streptophyta</taxon>
        <taxon>Embryophyta</taxon>
        <taxon>Tracheophyta</taxon>
        <taxon>Spermatophyta</taxon>
        <taxon>Magnoliopsida</taxon>
        <taxon>eudicotyledons</taxon>
        <taxon>Gunneridae</taxon>
        <taxon>Pentapetalae</taxon>
        <taxon>rosids</taxon>
        <taxon>fabids</taxon>
        <taxon>Malpighiales</taxon>
        <taxon>Passifloraceae</taxon>
        <taxon>Turnera</taxon>
    </lineage>
</organism>
<dbReference type="PANTHER" id="PTHR34796">
    <property type="entry name" value="EXPRESSED PROTEIN"/>
    <property type="match status" value="1"/>
</dbReference>
<dbReference type="AlphaFoldDB" id="A0A9Q0FV54"/>
<evidence type="ECO:0000313" key="1">
    <source>
        <dbReference type="EMBL" id="KAJ4837354.1"/>
    </source>
</evidence>
<keyword evidence="2" id="KW-1185">Reference proteome</keyword>
<comment type="caution">
    <text evidence="1">The sequence shown here is derived from an EMBL/GenBank/DDBJ whole genome shotgun (WGS) entry which is preliminary data.</text>
</comment>
<dbReference type="Gene3D" id="1.10.3450.10">
    <property type="entry name" value="TTHA0068-like"/>
    <property type="match status" value="1"/>
</dbReference>
<dbReference type="InterPro" id="IPR005500">
    <property type="entry name" value="DUF309"/>
</dbReference>
<evidence type="ECO:0008006" key="3">
    <source>
        <dbReference type="Google" id="ProtNLM"/>
    </source>
</evidence>
<accession>A0A9Q0FV54</accession>
<gene>
    <name evidence="1" type="ORF">Tsubulata_008336</name>
</gene>
<evidence type="ECO:0000313" key="2">
    <source>
        <dbReference type="Proteomes" id="UP001141552"/>
    </source>
</evidence>
<sequence>MANTLKLLSLPLTPSTSNPRNLSFLSPFRNLSKFSSLPPPLHSKRNQDYNVLSSTSVLTLYTRYSNSLFRICYRYYNDVEDDDDNAEDCSFERAVALFNNREYYKCHDLLEALWIKAEEPSRTLFHGILQCAVGFHHLFNKNHKGAMMELGEGLCKLKKMNFESGPFHQFEREISATLEFIYQTQIELAACSNDLCLAMDQSERSYQLLGGYAAGQHLYSLQNDQKDDNVTYIVFSTPQPYYVSSEPPKVKLPTLSATEEHLMIAS</sequence>
<dbReference type="Proteomes" id="UP001141552">
    <property type="component" value="Unassembled WGS sequence"/>
</dbReference>